<keyword evidence="3" id="KW-0675">Receptor</keyword>
<dbReference type="Proteomes" id="UP000321249">
    <property type="component" value="Unassembled WGS sequence"/>
</dbReference>
<gene>
    <name evidence="3" type="ORF">FRZ32_02400</name>
</gene>
<reference evidence="3 4" key="1">
    <citation type="journal article" date="2015" name="J. Microbiol.">
        <title>Sphingosinicella ginsenosidimutans sp. nov., with ginsenoside converting activity.</title>
        <authorList>
            <person name="Kim J.K."/>
            <person name="Kang M.S."/>
            <person name="Park S.C."/>
            <person name="Kim K.M."/>
            <person name="Choi K."/>
            <person name="Yoon M.H."/>
            <person name="Im W.T."/>
        </authorList>
    </citation>
    <scope>NUCLEOTIDE SEQUENCE [LARGE SCALE GENOMIC DNA]</scope>
    <source>
        <strain evidence="3 4">BS-11</strain>
    </source>
</reference>
<evidence type="ECO:0000256" key="1">
    <source>
        <dbReference type="SAM" id="MobiDB-lite"/>
    </source>
</evidence>
<dbReference type="PROSITE" id="PS50104">
    <property type="entry name" value="TIR"/>
    <property type="match status" value="1"/>
</dbReference>
<keyword evidence="4" id="KW-1185">Reference proteome</keyword>
<proteinExistence type="predicted"/>
<evidence type="ECO:0000259" key="2">
    <source>
        <dbReference type="PROSITE" id="PS50104"/>
    </source>
</evidence>
<dbReference type="EMBL" id="VOQQ01000001">
    <property type="protein sequence ID" value="TXC62609.1"/>
    <property type="molecule type" value="Genomic_DNA"/>
</dbReference>
<dbReference type="SUPFAM" id="SSF52200">
    <property type="entry name" value="Toll/Interleukin receptor TIR domain"/>
    <property type="match status" value="1"/>
</dbReference>
<dbReference type="InterPro" id="IPR035897">
    <property type="entry name" value="Toll_tir_struct_dom_sf"/>
</dbReference>
<feature type="region of interest" description="Disordered" evidence="1">
    <location>
        <begin position="439"/>
        <end position="464"/>
    </location>
</feature>
<dbReference type="GO" id="GO:0007165">
    <property type="term" value="P:signal transduction"/>
    <property type="evidence" value="ECO:0007669"/>
    <property type="project" value="InterPro"/>
</dbReference>
<evidence type="ECO:0000313" key="3">
    <source>
        <dbReference type="EMBL" id="TXC62609.1"/>
    </source>
</evidence>
<dbReference type="Gene3D" id="3.40.50.10140">
    <property type="entry name" value="Toll/interleukin-1 receptor homology (TIR) domain"/>
    <property type="match status" value="1"/>
</dbReference>
<dbReference type="Pfam" id="PF13676">
    <property type="entry name" value="TIR_2"/>
    <property type="match status" value="1"/>
</dbReference>
<dbReference type="AlphaFoldDB" id="A0A5C6TQW0"/>
<sequence>MGARGMNAIAPIERDLIFISKATPGDDQFVLWLAPRLEAAGYKVFADIFDLDAGDEWRGKLTAALQTRAIKMLLCCSDETLARRGVREEISIAEDLTKQLQDPNFIIPLKIRTFQKLFGIGGLQYVDFEGGWAKGLASLLKSLERQQVPKAGGGIIQPEWYAYLRRHAVEIEAAPEVLTSNWLRIVGMPEKLNHLVPRNRAESALLRKLGASFEFPTAEFGDGFLTFANPLDLTEHFERVGPFRIERDFDMLDFMENGSADAGIESRDAKSIMVNLLRQAWEKHCAREGFLAHTFSSGLSFHVGEDKLALKKRVSWGRQGERRNSMLRGVSRKKIWEYGVSVIPSLFPYPHMRLKGRVLFSDIGERNKAIVIPDTKAQFRLRRSVCSVWRNKAWHGRVMAFMELLAGESPYVGLAVGSGGTITLDAMPIQFTAPVTARQTNRLGEDAEEPDETTLGGHYEDEDV</sequence>
<feature type="domain" description="TIR" evidence="2">
    <location>
        <begin position="12"/>
        <end position="140"/>
    </location>
</feature>
<comment type="caution">
    <text evidence="3">The sequence shown here is derived from an EMBL/GenBank/DDBJ whole genome shotgun (WGS) entry which is preliminary data.</text>
</comment>
<accession>A0A5C6TQW0</accession>
<organism evidence="3 4">
    <name type="scientific">Allosphingosinicella ginsenosidimutans</name>
    <dbReference type="NCBI Taxonomy" id="1176539"/>
    <lineage>
        <taxon>Bacteria</taxon>
        <taxon>Pseudomonadati</taxon>
        <taxon>Pseudomonadota</taxon>
        <taxon>Alphaproteobacteria</taxon>
        <taxon>Sphingomonadales</taxon>
        <taxon>Sphingomonadaceae</taxon>
        <taxon>Allosphingosinicella</taxon>
    </lineage>
</organism>
<evidence type="ECO:0000313" key="4">
    <source>
        <dbReference type="Proteomes" id="UP000321249"/>
    </source>
</evidence>
<protein>
    <submittedName>
        <fullName evidence="3">Toll/interleukin-1 receptor domain-containing protein</fullName>
    </submittedName>
</protein>
<dbReference type="InterPro" id="IPR000157">
    <property type="entry name" value="TIR_dom"/>
</dbReference>
<name>A0A5C6TQW0_9SPHN</name>